<evidence type="ECO:0000313" key="1">
    <source>
        <dbReference type="EMBL" id="JAD32786.1"/>
    </source>
</evidence>
<sequence length="14" mass="1573">MWSATWPAKSAISH</sequence>
<reference evidence="1" key="2">
    <citation type="journal article" date="2015" name="Data Brief">
        <title>Shoot transcriptome of the giant reed, Arundo donax.</title>
        <authorList>
            <person name="Barrero R.A."/>
            <person name="Guerrero F.D."/>
            <person name="Moolhuijzen P."/>
            <person name="Goolsby J.A."/>
            <person name="Tidwell J."/>
            <person name="Bellgard S.E."/>
            <person name="Bellgard M.I."/>
        </authorList>
    </citation>
    <scope>NUCLEOTIDE SEQUENCE</scope>
    <source>
        <tissue evidence="1">Shoot tissue taken approximately 20 cm above the soil surface</tissue>
    </source>
</reference>
<accession>A0A0A8Z1U6</accession>
<dbReference type="EMBL" id="GBRH01265109">
    <property type="protein sequence ID" value="JAD32786.1"/>
    <property type="molecule type" value="Transcribed_RNA"/>
</dbReference>
<proteinExistence type="predicted"/>
<reference evidence="1" key="1">
    <citation type="submission" date="2014-09" db="EMBL/GenBank/DDBJ databases">
        <authorList>
            <person name="Magalhaes I.L.F."/>
            <person name="Oliveira U."/>
            <person name="Santos F.R."/>
            <person name="Vidigal T.H.D.A."/>
            <person name="Brescovit A.D."/>
            <person name="Santos A.J."/>
        </authorList>
    </citation>
    <scope>NUCLEOTIDE SEQUENCE</scope>
    <source>
        <tissue evidence="1">Shoot tissue taken approximately 20 cm above the soil surface</tissue>
    </source>
</reference>
<name>A0A0A8Z1U6_ARUDO</name>
<protein>
    <submittedName>
        <fullName evidence="1">Uncharacterized protein</fullName>
    </submittedName>
</protein>
<organism evidence="1">
    <name type="scientific">Arundo donax</name>
    <name type="common">Giant reed</name>
    <name type="synonym">Donax arundinaceus</name>
    <dbReference type="NCBI Taxonomy" id="35708"/>
    <lineage>
        <taxon>Eukaryota</taxon>
        <taxon>Viridiplantae</taxon>
        <taxon>Streptophyta</taxon>
        <taxon>Embryophyta</taxon>
        <taxon>Tracheophyta</taxon>
        <taxon>Spermatophyta</taxon>
        <taxon>Magnoliopsida</taxon>
        <taxon>Liliopsida</taxon>
        <taxon>Poales</taxon>
        <taxon>Poaceae</taxon>
        <taxon>PACMAD clade</taxon>
        <taxon>Arundinoideae</taxon>
        <taxon>Arundineae</taxon>
        <taxon>Arundo</taxon>
    </lineage>
</organism>